<dbReference type="Proteomes" id="UP000816034">
    <property type="component" value="Unassembled WGS sequence"/>
</dbReference>
<dbReference type="InterPro" id="IPR015915">
    <property type="entry name" value="Kelch-typ_b-propeller"/>
</dbReference>
<dbReference type="RefSeq" id="XP_044544758.1">
    <property type="nucleotide sequence ID" value="XM_044699591.1"/>
</dbReference>
<feature type="repeat" description="RCC1" evidence="3">
    <location>
        <begin position="370"/>
        <end position="425"/>
    </location>
</feature>
<dbReference type="Gene3D" id="2.130.10.30">
    <property type="entry name" value="Regulator of chromosome condensation 1/beta-lactamase-inhibitor protein II"/>
    <property type="match status" value="2"/>
</dbReference>
<organism evidence="6 7">
    <name type="scientific">Naegleria lovaniensis</name>
    <name type="common">Amoeba</name>
    <dbReference type="NCBI Taxonomy" id="51637"/>
    <lineage>
        <taxon>Eukaryota</taxon>
        <taxon>Discoba</taxon>
        <taxon>Heterolobosea</taxon>
        <taxon>Tetramitia</taxon>
        <taxon>Eutetramitia</taxon>
        <taxon>Vahlkampfiidae</taxon>
        <taxon>Naegleria</taxon>
    </lineage>
</organism>
<dbReference type="PROSITE" id="PS50012">
    <property type="entry name" value="RCC1_3"/>
    <property type="match status" value="6"/>
</dbReference>
<feature type="signal peptide" evidence="4">
    <location>
        <begin position="1"/>
        <end position="32"/>
    </location>
</feature>
<keyword evidence="2" id="KW-0677">Repeat</keyword>
<evidence type="ECO:0000313" key="7">
    <source>
        <dbReference type="Proteomes" id="UP000816034"/>
    </source>
</evidence>
<feature type="repeat" description="RCC1" evidence="3">
    <location>
        <begin position="478"/>
        <end position="529"/>
    </location>
</feature>
<evidence type="ECO:0000256" key="2">
    <source>
        <dbReference type="ARBA" id="ARBA00022737"/>
    </source>
</evidence>
<evidence type="ECO:0000256" key="3">
    <source>
        <dbReference type="PROSITE-ProRule" id="PRU00235"/>
    </source>
</evidence>
<feature type="repeat" description="RCC1" evidence="3">
    <location>
        <begin position="263"/>
        <end position="314"/>
    </location>
</feature>
<dbReference type="InterPro" id="IPR051553">
    <property type="entry name" value="Ran_GTPase-activating"/>
</dbReference>
<feature type="repeat" description="RCC1" evidence="3">
    <location>
        <begin position="211"/>
        <end position="263"/>
    </location>
</feature>
<dbReference type="SUPFAM" id="SSF50985">
    <property type="entry name" value="RCC1/BLIP-II"/>
    <property type="match status" value="1"/>
</dbReference>
<dbReference type="EMBL" id="PYSW02000038">
    <property type="protein sequence ID" value="KAG2377496.1"/>
    <property type="molecule type" value="Genomic_DNA"/>
</dbReference>
<proteinExistence type="predicted"/>
<accession>A0AA88GJ80</accession>
<feature type="repeat" description="RCC1" evidence="3">
    <location>
        <begin position="315"/>
        <end position="369"/>
    </location>
</feature>
<gene>
    <name evidence="6" type="ORF">C9374_009407</name>
</gene>
<evidence type="ECO:0000259" key="5">
    <source>
        <dbReference type="Pfam" id="PF25390"/>
    </source>
</evidence>
<evidence type="ECO:0000256" key="4">
    <source>
        <dbReference type="SAM" id="SignalP"/>
    </source>
</evidence>
<reference evidence="6 7" key="1">
    <citation type="journal article" date="2018" name="BMC Genomics">
        <title>The genome of Naegleria lovaniensis, the basis for a comparative approach to unravel pathogenicity factors of the human pathogenic amoeba N. fowleri.</title>
        <authorList>
            <person name="Liechti N."/>
            <person name="Schurch N."/>
            <person name="Bruggmann R."/>
            <person name="Wittwer M."/>
        </authorList>
    </citation>
    <scope>NUCLEOTIDE SEQUENCE [LARGE SCALE GENOMIC DNA]</scope>
    <source>
        <strain evidence="6 7">ATCC 30569</strain>
    </source>
</reference>
<dbReference type="PANTHER" id="PTHR45982">
    <property type="entry name" value="REGULATOR OF CHROMOSOME CONDENSATION"/>
    <property type="match status" value="1"/>
</dbReference>
<feature type="domain" description="RCC1-like" evidence="5">
    <location>
        <begin position="191"/>
        <end position="503"/>
    </location>
</feature>
<dbReference type="InterPro" id="IPR000408">
    <property type="entry name" value="Reg_chr_condens"/>
</dbReference>
<dbReference type="GeneID" id="68101861"/>
<name>A0AA88GJ80_NAELO</name>
<dbReference type="InterPro" id="IPR058923">
    <property type="entry name" value="RCC1-like_dom"/>
</dbReference>
<feature type="repeat" description="RCC1" evidence="3">
    <location>
        <begin position="426"/>
        <end position="477"/>
    </location>
</feature>
<dbReference type="AlphaFoldDB" id="A0AA88GJ80"/>
<dbReference type="PRINTS" id="PR00633">
    <property type="entry name" value="RCCNDNSATION"/>
</dbReference>
<protein>
    <recommendedName>
        <fullName evidence="5">RCC1-like domain-containing protein</fullName>
    </recommendedName>
</protein>
<keyword evidence="7" id="KW-1185">Reference proteome</keyword>
<keyword evidence="1" id="KW-0344">Guanine-nucleotide releasing factor</keyword>
<dbReference type="PANTHER" id="PTHR45982:SF1">
    <property type="entry name" value="REGULATOR OF CHROMOSOME CONDENSATION"/>
    <property type="match status" value="1"/>
</dbReference>
<keyword evidence="4" id="KW-0732">Signal</keyword>
<comment type="caution">
    <text evidence="6">The sequence shown here is derived from an EMBL/GenBank/DDBJ whole genome shotgun (WGS) entry which is preliminary data.</text>
</comment>
<evidence type="ECO:0000313" key="6">
    <source>
        <dbReference type="EMBL" id="KAG2377496.1"/>
    </source>
</evidence>
<dbReference type="Pfam" id="PF25390">
    <property type="entry name" value="WD40_RLD"/>
    <property type="match status" value="1"/>
</dbReference>
<dbReference type="InterPro" id="IPR009091">
    <property type="entry name" value="RCC1/BLIP-II"/>
</dbReference>
<dbReference type="Gene3D" id="2.120.10.80">
    <property type="entry name" value="Kelch-type beta propeller"/>
    <property type="match status" value="1"/>
</dbReference>
<sequence length="881" mass="98507">MRINNSSHNITITTCVLSCLLLGLSLVATVYCFVPNEITNEKIDELRNKMRRRNNYLDVKTMYVQQKADMDATGKKKKLFDSKNCIEFAGNYIWESHVAKSQFDSLLQTKQTQLQNFLSLYLETENIIALVQNSADYMIEDVTTFVRSHSIKAYTAEEYTEGDMNATLASALNFTVTEGTLPTVQNSQLVRRIRNRIAVGEYHAVLMLANGKLYTTGVSQQFNLGRSNNDAELDYTKPVEGLENRTILQFHSNAKHTLVLTDDGVYSFGDNDKCQLGNGKTSDSKKAIKVMGFAWNNISQIAAGHTASYAIDTNGKVWAWGDNSFGQLGDRTGGTKARPFPMYYNGTFYGQKALRVCGGYDYGAVLSTDGNLFTFGSNSQGQLGIPTTTTKTIEPVRIPLVGALAASPVIDIACGYQHVVALLSNGDVVTWGLNTNYQLGDGTTTSKYTPQRLVFPSYCNASTIAAGWHTSFATCENNAVFVWGWNSNGEAGVGHRNAITTPIKHTYVFDGKVLEIVSSRFHSFMISSDGKYHGSGLNDVANVFFRGNTLTSSFQVVDNYLKHAIPWQLRKMPYFEAADRIYTLIADGMVPTRPQNGFNMYYRNRNETEKSWRLVEYNPETNAGFPVSIYSSHFLKLDEYVYFFGGFINDHVSDKIYRASFADVETTWEQLNYTLPYKVAGGMTYIVNDYFYIFGGIVSMYNENDGSYNEKTTNTILRAPLSNISDWTIYNNRFLPATLHSGHVGVVWPHLYIFGGCQNVFKCDMNIFRALLVDVGTWEMTFGLLPHFYGNAVLVETNDYLYLFGGFADPEKPGGRFISRGSKQDIVGSWMAIPDLIPDFMASAGALSGNHIVLVGYDFRQNHHFDVDSDRIGETIHIQGQ</sequence>
<evidence type="ECO:0000256" key="1">
    <source>
        <dbReference type="ARBA" id="ARBA00022658"/>
    </source>
</evidence>
<dbReference type="SUPFAM" id="SSF117281">
    <property type="entry name" value="Kelch motif"/>
    <property type="match status" value="1"/>
</dbReference>
<feature type="chain" id="PRO_5041745057" description="RCC1-like domain-containing protein" evidence="4">
    <location>
        <begin position="33"/>
        <end position="881"/>
    </location>
</feature>